<proteinExistence type="predicted"/>
<dbReference type="OrthoDB" id="2628646at2"/>
<keyword evidence="1" id="KW-1133">Transmembrane helix</keyword>
<dbReference type="EMBL" id="AYSO01000017">
    <property type="protein sequence ID" value="KIE46411.1"/>
    <property type="molecule type" value="Genomic_DNA"/>
</dbReference>
<evidence type="ECO:0000313" key="2">
    <source>
        <dbReference type="EMBL" id="KIE46411.1"/>
    </source>
</evidence>
<organism evidence="2 3">
    <name type="scientific">Clostridium argentinense CDC 2741</name>
    <dbReference type="NCBI Taxonomy" id="1418104"/>
    <lineage>
        <taxon>Bacteria</taxon>
        <taxon>Bacillati</taxon>
        <taxon>Bacillota</taxon>
        <taxon>Clostridia</taxon>
        <taxon>Eubacteriales</taxon>
        <taxon>Clostridiaceae</taxon>
        <taxon>Clostridium</taxon>
    </lineage>
</organism>
<evidence type="ECO:0000313" key="3">
    <source>
        <dbReference type="Proteomes" id="UP000031366"/>
    </source>
</evidence>
<comment type="caution">
    <text evidence="2">The sequence shown here is derived from an EMBL/GenBank/DDBJ whole genome shotgun (WGS) entry which is preliminary data.</text>
</comment>
<dbReference type="AlphaFoldDB" id="A0A0C1R7C4"/>
<keyword evidence="3" id="KW-1185">Reference proteome</keyword>
<evidence type="ECO:0000256" key="1">
    <source>
        <dbReference type="SAM" id="Phobius"/>
    </source>
</evidence>
<dbReference type="Proteomes" id="UP000031366">
    <property type="component" value="Unassembled WGS sequence"/>
</dbReference>
<sequence>MVPENNNYYRDMQSLRDRCNMYSGFHVIITLTDGSMFDGIIDDVDMDGVTMLVGEDMMEDSPDSDQDQYRQFRPRRRRRMFRRFRRRRFPFASIVALSLLPFPFFF</sequence>
<name>A0A0C1R7C4_9CLOT</name>
<reference evidence="2 3" key="1">
    <citation type="journal article" date="2015" name="Infect. Genet. Evol.">
        <title>Genomic sequences of six botulinum neurotoxin-producing strains representing three clostridial species illustrate the mobility and diversity of botulinum neurotoxin genes.</title>
        <authorList>
            <person name="Smith T.J."/>
            <person name="Hill K.K."/>
            <person name="Xie G."/>
            <person name="Foley B.T."/>
            <person name="Williamson C.H."/>
            <person name="Foster J.T."/>
            <person name="Johnson S.L."/>
            <person name="Chertkov O."/>
            <person name="Teshima H."/>
            <person name="Gibbons H.S."/>
            <person name="Johnsky L.A."/>
            <person name="Karavis M.A."/>
            <person name="Smith L.A."/>
        </authorList>
    </citation>
    <scope>NUCLEOTIDE SEQUENCE [LARGE SCALE GENOMIC DNA]</scope>
    <source>
        <strain evidence="2 3">CDC 2741</strain>
    </source>
</reference>
<dbReference type="STRING" id="29341.RSJ17_16655"/>
<keyword evidence="1" id="KW-0472">Membrane</keyword>
<keyword evidence="1" id="KW-0812">Transmembrane</keyword>
<protein>
    <submittedName>
        <fullName evidence="2">Uncharacterized protein</fullName>
    </submittedName>
</protein>
<accession>A0A0C1R7C4</accession>
<gene>
    <name evidence="2" type="ORF">U732_1772</name>
</gene>
<feature type="transmembrane region" description="Helical" evidence="1">
    <location>
        <begin position="88"/>
        <end position="105"/>
    </location>
</feature>